<dbReference type="GO" id="GO:0001734">
    <property type="term" value="F:mRNA m(6)A methyltransferase activity"/>
    <property type="evidence" value="ECO:0007669"/>
    <property type="project" value="UniProtKB-ARBA"/>
</dbReference>
<evidence type="ECO:0000256" key="1">
    <source>
        <dbReference type="ARBA" id="ARBA00022603"/>
    </source>
</evidence>
<dbReference type="Pfam" id="PF05063">
    <property type="entry name" value="MT-A70"/>
    <property type="match status" value="1"/>
</dbReference>
<evidence type="ECO:0008006" key="5">
    <source>
        <dbReference type="Google" id="ProtNLM"/>
    </source>
</evidence>
<accession>X1TB35</accession>
<proteinExistence type="predicted"/>
<dbReference type="GO" id="GO:0032259">
    <property type="term" value="P:methylation"/>
    <property type="evidence" value="ECO:0007669"/>
    <property type="project" value="UniProtKB-KW"/>
</dbReference>
<dbReference type="PANTHER" id="PTHR12829:SF7">
    <property type="entry name" value="N6-ADENOSINE-METHYLTRANSFERASE CATALYTIC SUBUNIT"/>
    <property type="match status" value="1"/>
</dbReference>
<name>X1TB35_9ZZZZ</name>
<dbReference type="InterPro" id="IPR029063">
    <property type="entry name" value="SAM-dependent_MTases_sf"/>
</dbReference>
<dbReference type="PROSITE" id="PS51143">
    <property type="entry name" value="MT_A70"/>
    <property type="match status" value="1"/>
</dbReference>
<dbReference type="AlphaFoldDB" id="X1TB35"/>
<dbReference type="SUPFAM" id="SSF53335">
    <property type="entry name" value="S-adenosyl-L-methionine-dependent methyltransferases"/>
    <property type="match status" value="1"/>
</dbReference>
<gene>
    <name evidence="4" type="ORF">S12H4_19595</name>
</gene>
<sequence length="159" mass="18291">MIVVDPPWPYSNRQEDSTHEIASPYGIKSIEDIKAFNIPATEDSVLWLWVPNAFLHDAFHVLEAWGFTYHTTLTWAKNFVGLGDWLGGQTEHCLLATKGSYHIFRKNESTLLTAPRTKHSEKPDAFYELVERLCPGVKIDIFARRKREGWNCWGAEVNE</sequence>
<dbReference type="Gene3D" id="3.40.50.150">
    <property type="entry name" value="Vaccinia Virus protein VP39"/>
    <property type="match status" value="1"/>
</dbReference>
<dbReference type="InterPro" id="IPR007757">
    <property type="entry name" value="MT-A70-like"/>
</dbReference>
<organism evidence="4">
    <name type="scientific">marine sediment metagenome</name>
    <dbReference type="NCBI Taxonomy" id="412755"/>
    <lineage>
        <taxon>unclassified sequences</taxon>
        <taxon>metagenomes</taxon>
        <taxon>ecological metagenomes</taxon>
    </lineage>
</organism>
<keyword evidence="1" id="KW-0489">Methyltransferase</keyword>
<protein>
    <recommendedName>
        <fullName evidence="5">DNA methyltransferase</fullName>
    </recommendedName>
</protein>
<keyword evidence="2" id="KW-0808">Transferase</keyword>
<reference evidence="4" key="1">
    <citation type="journal article" date="2014" name="Front. Microbiol.">
        <title>High frequency of phylogenetically diverse reductive dehalogenase-homologous genes in deep subseafloor sedimentary metagenomes.</title>
        <authorList>
            <person name="Kawai M."/>
            <person name="Futagami T."/>
            <person name="Toyoda A."/>
            <person name="Takaki Y."/>
            <person name="Nishi S."/>
            <person name="Hori S."/>
            <person name="Arai W."/>
            <person name="Tsubouchi T."/>
            <person name="Morono Y."/>
            <person name="Uchiyama I."/>
            <person name="Ito T."/>
            <person name="Fujiyama A."/>
            <person name="Inagaki F."/>
            <person name="Takami H."/>
        </authorList>
    </citation>
    <scope>NUCLEOTIDE SEQUENCE</scope>
    <source>
        <strain evidence="4">Expedition CK06-06</strain>
    </source>
</reference>
<dbReference type="EMBL" id="BARW01009815">
    <property type="protein sequence ID" value="GAI84785.1"/>
    <property type="molecule type" value="Genomic_DNA"/>
</dbReference>
<comment type="caution">
    <text evidence="4">The sequence shown here is derived from an EMBL/GenBank/DDBJ whole genome shotgun (WGS) entry which is preliminary data.</text>
</comment>
<evidence type="ECO:0000256" key="3">
    <source>
        <dbReference type="ARBA" id="ARBA00022691"/>
    </source>
</evidence>
<evidence type="ECO:0000256" key="2">
    <source>
        <dbReference type="ARBA" id="ARBA00022679"/>
    </source>
</evidence>
<dbReference type="PANTHER" id="PTHR12829">
    <property type="entry name" value="N6-ADENOSINE-METHYLTRANSFERASE"/>
    <property type="match status" value="1"/>
</dbReference>
<keyword evidence="3" id="KW-0949">S-adenosyl-L-methionine</keyword>
<evidence type="ECO:0000313" key="4">
    <source>
        <dbReference type="EMBL" id="GAI84785.1"/>
    </source>
</evidence>